<dbReference type="InterPro" id="IPR036010">
    <property type="entry name" value="2Fe-2S_ferredoxin-like_sf"/>
</dbReference>
<dbReference type="CDD" id="cd00207">
    <property type="entry name" value="fer2"/>
    <property type="match status" value="1"/>
</dbReference>
<sequence>MDNRKFTVGSLLPNQLNTDTAIIMKQPEDKQPENVQEDAHIHLQQNQQTFRIKHVKGNLLNEALKQDQAINFKCRKGTCGVCTVKITEGALLLSPPNEKEQKKLQHALTDGCRLACQANML</sequence>
<dbReference type="SUPFAM" id="SSF54292">
    <property type="entry name" value="2Fe-2S ferredoxin-like"/>
    <property type="match status" value="1"/>
</dbReference>
<dbReference type="PROSITE" id="PS00197">
    <property type="entry name" value="2FE2S_FER_1"/>
    <property type="match status" value="1"/>
</dbReference>
<organism evidence="2 3">
    <name type="scientific">Bacillus aerolatus</name>
    <dbReference type="NCBI Taxonomy" id="2653354"/>
    <lineage>
        <taxon>Bacteria</taxon>
        <taxon>Bacillati</taxon>
        <taxon>Bacillota</taxon>
        <taxon>Bacilli</taxon>
        <taxon>Bacillales</taxon>
        <taxon>Bacillaceae</taxon>
        <taxon>Bacillus</taxon>
    </lineage>
</organism>
<dbReference type="EMBL" id="WEIO01000007">
    <property type="protein sequence ID" value="KAB7705978.1"/>
    <property type="molecule type" value="Genomic_DNA"/>
</dbReference>
<keyword evidence="3" id="KW-1185">Reference proteome</keyword>
<dbReference type="Pfam" id="PF00111">
    <property type="entry name" value="Fer2"/>
    <property type="match status" value="1"/>
</dbReference>
<dbReference type="PROSITE" id="PS51085">
    <property type="entry name" value="2FE2S_FER_2"/>
    <property type="match status" value="1"/>
</dbReference>
<dbReference type="RefSeq" id="WP_152152598.1">
    <property type="nucleotide sequence ID" value="NZ_WEIO01000007.1"/>
</dbReference>
<evidence type="ECO:0000313" key="2">
    <source>
        <dbReference type="EMBL" id="KAB7705978.1"/>
    </source>
</evidence>
<gene>
    <name evidence="2" type="ORF">F9802_13005</name>
</gene>
<dbReference type="InterPro" id="IPR012675">
    <property type="entry name" value="Beta-grasp_dom_sf"/>
</dbReference>
<name>A0A6I1FU25_9BACI</name>
<dbReference type="Gene3D" id="3.10.20.30">
    <property type="match status" value="1"/>
</dbReference>
<dbReference type="AlphaFoldDB" id="A0A6I1FU25"/>
<dbReference type="GO" id="GO:0051537">
    <property type="term" value="F:2 iron, 2 sulfur cluster binding"/>
    <property type="evidence" value="ECO:0007669"/>
    <property type="project" value="InterPro"/>
</dbReference>
<proteinExistence type="predicted"/>
<accession>A0A6I1FU25</accession>
<dbReference type="InterPro" id="IPR006058">
    <property type="entry name" value="2Fe2S_fd_BS"/>
</dbReference>
<evidence type="ECO:0000313" key="3">
    <source>
        <dbReference type="Proteomes" id="UP000429595"/>
    </source>
</evidence>
<comment type="caution">
    <text evidence="2">The sequence shown here is derived from an EMBL/GenBank/DDBJ whole genome shotgun (WGS) entry which is preliminary data.</text>
</comment>
<feature type="domain" description="2Fe-2S ferredoxin-type" evidence="1">
    <location>
        <begin position="39"/>
        <end position="121"/>
    </location>
</feature>
<dbReference type="InterPro" id="IPR001041">
    <property type="entry name" value="2Fe-2S_ferredoxin-type"/>
</dbReference>
<dbReference type="Proteomes" id="UP000429595">
    <property type="component" value="Unassembled WGS sequence"/>
</dbReference>
<evidence type="ECO:0000259" key="1">
    <source>
        <dbReference type="PROSITE" id="PS51085"/>
    </source>
</evidence>
<protein>
    <submittedName>
        <fullName evidence="2">2Fe-2S iron-sulfur cluster binding domain-containing protein</fullName>
    </submittedName>
</protein>
<reference evidence="2 3" key="1">
    <citation type="submission" date="2019-10" db="EMBL/GenBank/DDBJ databases">
        <title>Bacillus aerolatum sp. nov., isolated from bioaerosol of sport playgrounds.</title>
        <authorList>
            <person name="Chen P."/>
            <person name="Zhang G."/>
        </authorList>
    </citation>
    <scope>NUCLEOTIDE SEQUENCE [LARGE SCALE GENOMIC DNA]</scope>
    <source>
        <strain evidence="2 3">CX253</strain>
    </source>
</reference>